<protein>
    <submittedName>
        <fullName evidence="1">Uncharacterized protein</fullName>
    </submittedName>
</protein>
<evidence type="ECO:0000313" key="2">
    <source>
        <dbReference type="Proteomes" id="UP001164250"/>
    </source>
</evidence>
<dbReference type="EMBL" id="CM047904">
    <property type="protein sequence ID" value="KAJ0091077.1"/>
    <property type="molecule type" value="Genomic_DNA"/>
</dbReference>
<proteinExistence type="predicted"/>
<keyword evidence="2" id="KW-1185">Reference proteome</keyword>
<comment type="caution">
    <text evidence="1">The sequence shown here is derived from an EMBL/GenBank/DDBJ whole genome shotgun (WGS) entry which is preliminary data.</text>
</comment>
<name>A0ACC1AWP2_9ROSI</name>
<gene>
    <name evidence="1" type="ORF">Patl1_14301</name>
</gene>
<accession>A0ACC1AWP2</accession>
<reference evidence="2" key="1">
    <citation type="journal article" date="2023" name="G3 (Bethesda)">
        <title>Genome assembly and association tests identify interacting loci associated with vigor, precocity, and sex in interspecific pistachio rootstocks.</title>
        <authorList>
            <person name="Palmer W."/>
            <person name="Jacygrad E."/>
            <person name="Sagayaradj S."/>
            <person name="Cavanaugh K."/>
            <person name="Han R."/>
            <person name="Bertier L."/>
            <person name="Beede B."/>
            <person name="Kafkas S."/>
            <person name="Golino D."/>
            <person name="Preece J."/>
            <person name="Michelmore R."/>
        </authorList>
    </citation>
    <scope>NUCLEOTIDE SEQUENCE [LARGE SCALE GENOMIC DNA]</scope>
</reference>
<evidence type="ECO:0000313" key="1">
    <source>
        <dbReference type="EMBL" id="KAJ0091077.1"/>
    </source>
</evidence>
<organism evidence="1 2">
    <name type="scientific">Pistacia atlantica</name>
    <dbReference type="NCBI Taxonomy" id="434234"/>
    <lineage>
        <taxon>Eukaryota</taxon>
        <taxon>Viridiplantae</taxon>
        <taxon>Streptophyta</taxon>
        <taxon>Embryophyta</taxon>
        <taxon>Tracheophyta</taxon>
        <taxon>Spermatophyta</taxon>
        <taxon>Magnoliopsida</taxon>
        <taxon>eudicotyledons</taxon>
        <taxon>Gunneridae</taxon>
        <taxon>Pentapetalae</taxon>
        <taxon>rosids</taxon>
        <taxon>malvids</taxon>
        <taxon>Sapindales</taxon>
        <taxon>Anacardiaceae</taxon>
        <taxon>Pistacia</taxon>
    </lineage>
</organism>
<sequence length="20" mass="2122">MMLMSSGDPTIRNAAVHCTS</sequence>
<dbReference type="Proteomes" id="UP001164250">
    <property type="component" value="Chromosome 8"/>
</dbReference>